<dbReference type="AlphaFoldDB" id="A0A5P2BPQ8"/>
<feature type="region of interest" description="Disordered" evidence="1">
    <location>
        <begin position="65"/>
        <end position="93"/>
    </location>
</feature>
<dbReference type="RefSeq" id="WP_150214127.1">
    <property type="nucleotide sequence ID" value="NZ_CP029192.1"/>
</dbReference>
<evidence type="ECO:0000313" key="3">
    <source>
        <dbReference type="Proteomes" id="UP000322927"/>
    </source>
</evidence>
<name>A0A5P2BPQ8_STRVZ</name>
<sequence>MGDGWRRTKVERTTTTYARNTKTNLVMRPGLGFGVGCLRQDIRGFIARAGGFGCDQAAAILHDGYQPHTRTPAPSGTRSALSPSGPAGGAGRG</sequence>
<proteinExistence type="predicted"/>
<gene>
    <name evidence="2" type="ORF">DEJ48_02760</name>
</gene>
<protein>
    <submittedName>
        <fullName evidence="2">Uncharacterized protein</fullName>
    </submittedName>
</protein>
<accession>A0A5P2BPQ8</accession>
<reference evidence="2 3" key="1">
    <citation type="submission" date="2018-05" db="EMBL/GenBank/DDBJ databases">
        <title>Streptomyces venezuelae.</title>
        <authorList>
            <person name="Kim W."/>
            <person name="Lee N."/>
            <person name="Cho B.-K."/>
        </authorList>
    </citation>
    <scope>NUCLEOTIDE SEQUENCE [LARGE SCALE GENOMIC DNA]</scope>
    <source>
        <strain evidence="2 3">ATCC 14584</strain>
    </source>
</reference>
<dbReference type="EMBL" id="CP029192">
    <property type="protein sequence ID" value="QES32465.1"/>
    <property type="molecule type" value="Genomic_DNA"/>
</dbReference>
<dbReference type="Proteomes" id="UP000322927">
    <property type="component" value="Chromosome"/>
</dbReference>
<organism evidence="2 3">
    <name type="scientific">Streptomyces venezuelae</name>
    <dbReference type="NCBI Taxonomy" id="54571"/>
    <lineage>
        <taxon>Bacteria</taxon>
        <taxon>Bacillati</taxon>
        <taxon>Actinomycetota</taxon>
        <taxon>Actinomycetes</taxon>
        <taxon>Kitasatosporales</taxon>
        <taxon>Streptomycetaceae</taxon>
        <taxon>Streptomyces</taxon>
    </lineage>
</organism>
<feature type="compositionally biased region" description="Polar residues" evidence="1">
    <location>
        <begin position="68"/>
        <end position="77"/>
    </location>
</feature>
<evidence type="ECO:0000256" key="1">
    <source>
        <dbReference type="SAM" id="MobiDB-lite"/>
    </source>
</evidence>
<evidence type="ECO:0000313" key="2">
    <source>
        <dbReference type="EMBL" id="QES32465.1"/>
    </source>
</evidence>